<dbReference type="Proteomes" id="UP001500301">
    <property type="component" value="Unassembled WGS sequence"/>
</dbReference>
<reference evidence="4" key="1">
    <citation type="journal article" date="2019" name="Int. J. Syst. Evol. Microbiol.">
        <title>The Global Catalogue of Microorganisms (GCM) 10K type strain sequencing project: providing services to taxonomists for standard genome sequencing and annotation.</title>
        <authorList>
            <consortium name="The Broad Institute Genomics Platform"/>
            <consortium name="The Broad Institute Genome Sequencing Center for Infectious Disease"/>
            <person name="Wu L."/>
            <person name="Ma J."/>
        </authorList>
    </citation>
    <scope>NUCLEOTIDE SEQUENCE [LARGE SCALE GENOMIC DNA]</scope>
    <source>
        <strain evidence="4">JCM 17460</strain>
    </source>
</reference>
<feature type="transmembrane region" description="Helical" evidence="2">
    <location>
        <begin position="375"/>
        <end position="394"/>
    </location>
</feature>
<keyword evidence="2" id="KW-0472">Membrane</keyword>
<dbReference type="PANTHER" id="PTHR36840">
    <property type="entry name" value="BLL5714 PROTEIN"/>
    <property type="match status" value="1"/>
</dbReference>
<evidence type="ECO:0000256" key="2">
    <source>
        <dbReference type="SAM" id="Phobius"/>
    </source>
</evidence>
<name>A0ABP6WHH5_9ACTN</name>
<gene>
    <name evidence="3" type="ORF">GCM10022263_41510</name>
</gene>
<keyword evidence="2" id="KW-0812">Transmembrane</keyword>
<organism evidence="3 4">
    <name type="scientific">Nocardioides daeguensis</name>
    <dbReference type="NCBI Taxonomy" id="908359"/>
    <lineage>
        <taxon>Bacteria</taxon>
        <taxon>Bacillati</taxon>
        <taxon>Actinomycetota</taxon>
        <taxon>Actinomycetes</taxon>
        <taxon>Propionibacteriales</taxon>
        <taxon>Nocardioidaceae</taxon>
        <taxon>Nocardioides</taxon>
    </lineage>
</organism>
<dbReference type="EMBL" id="BAABBB010000026">
    <property type="protein sequence ID" value="GAA3550210.1"/>
    <property type="molecule type" value="Genomic_DNA"/>
</dbReference>
<feature type="transmembrane region" description="Helical" evidence="2">
    <location>
        <begin position="400"/>
        <end position="419"/>
    </location>
</feature>
<keyword evidence="4" id="KW-1185">Reference proteome</keyword>
<protein>
    <submittedName>
        <fullName evidence="3">Low temperature requirement protein A</fullName>
    </submittedName>
</protein>
<feature type="transmembrane region" description="Helical" evidence="2">
    <location>
        <begin position="274"/>
        <end position="295"/>
    </location>
</feature>
<feature type="compositionally biased region" description="Basic and acidic residues" evidence="1">
    <location>
        <begin position="11"/>
        <end position="29"/>
    </location>
</feature>
<dbReference type="Pfam" id="PF06772">
    <property type="entry name" value="LtrA"/>
    <property type="match status" value="1"/>
</dbReference>
<evidence type="ECO:0000313" key="4">
    <source>
        <dbReference type="Proteomes" id="UP001500301"/>
    </source>
</evidence>
<feature type="transmembrane region" description="Helical" evidence="2">
    <location>
        <begin position="316"/>
        <end position="336"/>
    </location>
</feature>
<proteinExistence type="predicted"/>
<feature type="transmembrane region" description="Helical" evidence="2">
    <location>
        <begin position="206"/>
        <end position="225"/>
    </location>
</feature>
<accession>A0ABP6WHH5</accession>
<sequence>MPEETAPRLPRMSEQHAAQAEDHGRESAVRHRTRRMTGRDPHEQHRTATPLELLFDLTFVVAFGTAANELAHALAEDHVGAGIVAFCFATFGVSWAWVNFTWFASAYDTDDWVYRLTTMVQMVGVLVFALGLHPMFTSVYDHGETLDNDVMVWGYVVMRVAMLVQWWRAGQHDPSRRGACRTYIVSIAVAQVLWCALALVDLPVGTTFALIVIPFLVEIGGPAYAERQRGGTPWHAHHIAERYGLMVIIALGEGMIGTMASINVLAEEGITADIGLLALAGTALTFGLWWGYFAVPSAEVLHAHRERSFAFGYGHIPLFGAIVAIGAGLHVAAYYLDGEAHLTQTGTLLTVAVPVVAATLVFYAGYAVMTRTFDVFHVVLLALTAVVIAAAVLMAMGGTGLVWCLLVLSFAPWVTVIGYEAFGYRHHVEVLDDLDIG</sequence>
<feature type="transmembrane region" description="Helical" evidence="2">
    <location>
        <begin position="81"/>
        <end position="100"/>
    </location>
</feature>
<feature type="transmembrane region" description="Helical" evidence="2">
    <location>
        <begin position="152"/>
        <end position="170"/>
    </location>
</feature>
<feature type="transmembrane region" description="Helical" evidence="2">
    <location>
        <begin position="182"/>
        <end position="200"/>
    </location>
</feature>
<evidence type="ECO:0000313" key="3">
    <source>
        <dbReference type="EMBL" id="GAA3550210.1"/>
    </source>
</evidence>
<feature type="transmembrane region" description="Helical" evidence="2">
    <location>
        <begin position="245"/>
        <end position="262"/>
    </location>
</feature>
<dbReference type="PANTHER" id="PTHR36840:SF1">
    <property type="entry name" value="BLL5714 PROTEIN"/>
    <property type="match status" value="1"/>
</dbReference>
<evidence type="ECO:0000256" key="1">
    <source>
        <dbReference type="SAM" id="MobiDB-lite"/>
    </source>
</evidence>
<comment type="caution">
    <text evidence="3">The sequence shown here is derived from an EMBL/GenBank/DDBJ whole genome shotgun (WGS) entry which is preliminary data.</text>
</comment>
<feature type="region of interest" description="Disordered" evidence="1">
    <location>
        <begin position="1"/>
        <end position="45"/>
    </location>
</feature>
<keyword evidence="2" id="KW-1133">Transmembrane helix</keyword>
<feature type="transmembrane region" description="Helical" evidence="2">
    <location>
        <begin position="112"/>
        <end position="132"/>
    </location>
</feature>
<feature type="transmembrane region" description="Helical" evidence="2">
    <location>
        <begin position="348"/>
        <end position="368"/>
    </location>
</feature>
<dbReference type="InterPro" id="IPR010640">
    <property type="entry name" value="Low_temperature_requirement_A"/>
</dbReference>